<protein>
    <recommendedName>
        <fullName evidence="6">O-antigen ligase-related domain-containing protein</fullName>
    </recommendedName>
</protein>
<feature type="transmembrane region" description="Helical" evidence="5">
    <location>
        <begin position="99"/>
        <end position="122"/>
    </location>
</feature>
<feature type="transmembrane region" description="Helical" evidence="5">
    <location>
        <begin position="72"/>
        <end position="93"/>
    </location>
</feature>
<comment type="subcellular location">
    <subcellularLocation>
        <location evidence="1">Membrane</location>
        <topology evidence="1">Multi-pass membrane protein</topology>
    </subcellularLocation>
</comment>
<name>A0A1F7WAH9_9BACT</name>
<feature type="transmembrane region" description="Helical" evidence="5">
    <location>
        <begin position="214"/>
        <end position="230"/>
    </location>
</feature>
<feature type="transmembrane region" description="Helical" evidence="5">
    <location>
        <begin position="184"/>
        <end position="202"/>
    </location>
</feature>
<evidence type="ECO:0000313" key="7">
    <source>
        <dbReference type="EMBL" id="OGL99823.1"/>
    </source>
</evidence>
<evidence type="ECO:0000256" key="2">
    <source>
        <dbReference type="ARBA" id="ARBA00022692"/>
    </source>
</evidence>
<keyword evidence="2 5" id="KW-0812">Transmembrane</keyword>
<evidence type="ECO:0000256" key="5">
    <source>
        <dbReference type="SAM" id="Phobius"/>
    </source>
</evidence>
<dbReference type="InterPro" id="IPR007016">
    <property type="entry name" value="O-antigen_ligase-rel_domated"/>
</dbReference>
<comment type="caution">
    <text evidence="7">The sequence shown here is derived from an EMBL/GenBank/DDBJ whole genome shotgun (WGS) entry which is preliminary data.</text>
</comment>
<sequence>MIIFTIFLLTIFGIITWRNLETGVLLLCALLPSYLIRFSIAGIPTTLLEMMTLIVIIVWVLKKIKIAFLPPLNHSITLSLCLLLLAATIGIFVSPDKLAAIGVWKSFYIEPILMFFVVHDLLARSFDSASSNATILKMTQENIFRALGISALFVSLFGLVQYFFSIGIPAPWDLERRITSLFEYPNALALFLEPIIVISWFMIMKYAKTKPKEFWFWLTVSTLATLNVFLAQSEAGIAALIATAVCILLFSKNTRRQTVISIVLASILLFAIPTSRNYLYEKLTFQDSSEQVRLSQWKETIELLKDHPITGVGLSGYPIALKPYHHDLQYEIFQYPHNILLNIWVELGILGLIAFSLLAFRLFPRRLSDLSDLSNLFPFLFLEILIHSLVDVPYFKNDLAMMTWILIACAITYRPSRTPKSQS</sequence>
<evidence type="ECO:0000256" key="3">
    <source>
        <dbReference type="ARBA" id="ARBA00022989"/>
    </source>
</evidence>
<feature type="transmembrane region" description="Helical" evidence="5">
    <location>
        <begin position="258"/>
        <end position="279"/>
    </location>
</feature>
<dbReference type="Proteomes" id="UP000177331">
    <property type="component" value="Unassembled WGS sequence"/>
</dbReference>
<feature type="transmembrane region" description="Helical" evidence="5">
    <location>
        <begin position="375"/>
        <end position="393"/>
    </location>
</feature>
<feature type="transmembrane region" description="Helical" evidence="5">
    <location>
        <begin position="34"/>
        <end position="60"/>
    </location>
</feature>
<evidence type="ECO:0000256" key="4">
    <source>
        <dbReference type="ARBA" id="ARBA00023136"/>
    </source>
</evidence>
<feature type="domain" description="O-antigen ligase-related" evidence="6">
    <location>
        <begin position="223"/>
        <end position="355"/>
    </location>
</feature>
<gene>
    <name evidence="7" type="ORF">A2318_03060</name>
</gene>
<keyword evidence="4 5" id="KW-0472">Membrane</keyword>
<reference evidence="7 8" key="1">
    <citation type="journal article" date="2016" name="Nat. Commun.">
        <title>Thousands of microbial genomes shed light on interconnected biogeochemical processes in an aquifer system.</title>
        <authorList>
            <person name="Anantharaman K."/>
            <person name="Brown C.T."/>
            <person name="Hug L.A."/>
            <person name="Sharon I."/>
            <person name="Castelle C.J."/>
            <person name="Probst A.J."/>
            <person name="Thomas B.C."/>
            <person name="Singh A."/>
            <person name="Wilkins M.J."/>
            <person name="Karaoz U."/>
            <person name="Brodie E.L."/>
            <person name="Williams K.H."/>
            <person name="Hubbard S.S."/>
            <person name="Banfield J.F."/>
        </authorList>
    </citation>
    <scope>NUCLEOTIDE SEQUENCE [LARGE SCALE GENOMIC DNA]</scope>
</reference>
<keyword evidence="3 5" id="KW-1133">Transmembrane helix</keyword>
<evidence type="ECO:0000256" key="1">
    <source>
        <dbReference type="ARBA" id="ARBA00004141"/>
    </source>
</evidence>
<evidence type="ECO:0000313" key="8">
    <source>
        <dbReference type="Proteomes" id="UP000177331"/>
    </source>
</evidence>
<feature type="transmembrane region" description="Helical" evidence="5">
    <location>
        <begin position="343"/>
        <end position="363"/>
    </location>
</feature>
<dbReference type="PANTHER" id="PTHR37422:SF13">
    <property type="entry name" value="LIPOPOLYSACCHARIDE BIOSYNTHESIS PROTEIN PA4999-RELATED"/>
    <property type="match status" value="1"/>
</dbReference>
<dbReference type="PANTHER" id="PTHR37422">
    <property type="entry name" value="TEICHURONIC ACID BIOSYNTHESIS PROTEIN TUAE"/>
    <property type="match status" value="1"/>
</dbReference>
<dbReference type="AlphaFoldDB" id="A0A1F7WAH9"/>
<dbReference type="GO" id="GO:0016020">
    <property type="term" value="C:membrane"/>
    <property type="evidence" value="ECO:0007669"/>
    <property type="project" value="UniProtKB-SubCell"/>
</dbReference>
<evidence type="ECO:0000259" key="6">
    <source>
        <dbReference type="Pfam" id="PF04932"/>
    </source>
</evidence>
<proteinExistence type="predicted"/>
<dbReference type="Pfam" id="PF04932">
    <property type="entry name" value="Wzy_C"/>
    <property type="match status" value="1"/>
</dbReference>
<dbReference type="InterPro" id="IPR051533">
    <property type="entry name" value="WaaL-like"/>
</dbReference>
<feature type="transmembrane region" description="Helical" evidence="5">
    <location>
        <begin position="236"/>
        <end position="251"/>
    </location>
</feature>
<feature type="transmembrane region" description="Helical" evidence="5">
    <location>
        <begin position="143"/>
        <end position="164"/>
    </location>
</feature>
<accession>A0A1F7WAH9</accession>
<dbReference type="EMBL" id="MGFD01000001">
    <property type="protein sequence ID" value="OGL99823.1"/>
    <property type="molecule type" value="Genomic_DNA"/>
</dbReference>
<organism evidence="7 8">
    <name type="scientific">Candidatus Uhrbacteria bacterium RIFOXYB2_FULL_45_11</name>
    <dbReference type="NCBI Taxonomy" id="1802421"/>
    <lineage>
        <taxon>Bacteria</taxon>
        <taxon>Candidatus Uhriibacteriota</taxon>
    </lineage>
</organism>
<dbReference type="STRING" id="1802421.A2318_03060"/>